<dbReference type="PANTHER" id="PTHR37813">
    <property type="entry name" value="FELS-2 PROPHAGE PROTEIN"/>
    <property type="match status" value="1"/>
</dbReference>
<keyword evidence="1" id="KW-1188">Viral release from host cell</keyword>
<gene>
    <name evidence="4" type="ORF">CBF31_09380</name>
</gene>
<protein>
    <submittedName>
        <fullName evidence="4">Phage tail tape measure protein</fullName>
    </submittedName>
</protein>
<evidence type="ECO:0000313" key="5">
    <source>
        <dbReference type="Proteomes" id="UP000287101"/>
    </source>
</evidence>
<evidence type="ECO:0000256" key="2">
    <source>
        <dbReference type="SAM" id="Coils"/>
    </source>
</evidence>
<feature type="coiled-coil region" evidence="2">
    <location>
        <begin position="479"/>
        <end position="506"/>
    </location>
</feature>
<dbReference type="EMBL" id="NGJY01000004">
    <property type="protein sequence ID" value="RSU01968.1"/>
    <property type="molecule type" value="Genomic_DNA"/>
</dbReference>
<name>A0A430A580_9ENTE</name>
<dbReference type="Proteomes" id="UP000287101">
    <property type="component" value="Unassembled WGS sequence"/>
</dbReference>
<dbReference type="OrthoDB" id="2137849at2"/>
<evidence type="ECO:0000256" key="1">
    <source>
        <dbReference type="ARBA" id="ARBA00022612"/>
    </source>
</evidence>
<feature type="coiled-coil region" evidence="2">
    <location>
        <begin position="782"/>
        <end position="809"/>
    </location>
</feature>
<dbReference type="RefSeq" id="WP_126832381.1">
    <property type="nucleotide sequence ID" value="NZ_CBCRYB010000005.1"/>
</dbReference>
<dbReference type="PANTHER" id="PTHR37813:SF1">
    <property type="entry name" value="FELS-2 PROPHAGE PROTEIN"/>
    <property type="match status" value="1"/>
</dbReference>
<evidence type="ECO:0000259" key="3">
    <source>
        <dbReference type="Pfam" id="PF10145"/>
    </source>
</evidence>
<evidence type="ECO:0000313" key="4">
    <source>
        <dbReference type="EMBL" id="RSU01968.1"/>
    </source>
</evidence>
<keyword evidence="5" id="KW-1185">Reference proteome</keyword>
<sequence length="1321" mass="142922">MSGKLGDIAATVSLDIDPFVQSTRVLQAQTKGINSSLRAQEMAVKNSGKSINGLKGIYNTTAQAMKVQSELTDKLKNQYERYKESIGDVNNASEKEIKTLMNKEKAYLDSAGKLEQITGKYNALGKEIAVQESKFTKMGDSLQNLGDKVTKAGDGMTSFGNKMSVGVTAPIVAGAGIAIKAASDYESAFAGVRKTVNASDAEFEKLSTGIRNMAKEMPASAVEIANVAEAAGQLGVSTPDILSFSETMIKMGVATNMSAEESSVAIARFANIMDMPMDKVDRLGSSVVELGNNFATTESEVVQMGLRLSGVGKQIGLSESDVMGLAAAMSSVGIEAEAGGTAMSTALKKMQNAVAVFLTADEDLEKARKSMNDKDFKKFEKEVASMTDKTASFAKVAGVSSKEFANLFKDDPSKALQKYVEGLGKASENGENLNNILDDVGIKGIRESDTFLRLAGNSKLLGEALDSSGKAWDENSALANEAEQRYETLESKLSMLKNQLSDVAIEFGGPLVDAMKDGIEAAEPMIKVGADIAKSFSNASPETQQMIIKMGLLAGAVGPVSSISGKFISILGGGIGTIGKFSKIIGGMAKPVDIAGKALDGGSSSFGVYAKGGEKATGGIAKFGKAVLGINPWVAGAGLALGAGVLAWELWGKGAVESAKRTSKWGTDVGETTDKTLTKLKKLTDDGKTAIDDLANGVDGSSKKISESFKSMGEEMAEGVEKGYQESLDKIKDLPDEIQKGLKKDIDNKKKHDDEIIKSTNELSDKVLKITESKNAKQGKLSEDQKNILLQYQREMNEKEVELMNVSSEEKKTILAALNGDIKDMNEKQLKVASQELHDSLSQELTSYKEHNEKLKELFESGKISEEAYKEQSKALEAMHKTVTDNMVNNLIRIKQEQGKSDEFIIASIESLGISYEKAKEYVKGYSDTVEKSSSIVAKSSNDMGESALKATESWNNIILDDKTGDIKTNLPEFLGDLIKSKDGWEQIKFITKNADLTSNAKEMIFNAISESGKWNDLKLDKKILKAENTSLLIELTETEGAIAQFNNMPVELKKLLIDGSDKMKIEEIQVALKQYDTMNPNLKNLLIDNSDAVSKTDTALGKLNLYDMSHPETKLLNVDNSNAVDNVEYARERLGIYDTTNPNPKRLETVGDLTGVYDVENALNSVNDKDVNINVKTNYSADFIGPRLPGYKNGTTNHSGGPAILGDGKKNEPFLTPTGFIGISPNRDTLIPNLPKGTRVWPSIERFKSDMPKFKQTKAFSLMGQNYSNNKKETDGTTINNYDLNGFMNGANIELKDKYDTEQMMKDIAWAIKKESARLQ</sequence>
<feature type="domain" description="Phage tail tape measure protein" evidence="3">
    <location>
        <begin position="210"/>
        <end position="399"/>
    </location>
</feature>
<proteinExistence type="predicted"/>
<keyword evidence="2" id="KW-0175">Coiled coil</keyword>
<dbReference type="NCBIfam" id="TIGR01760">
    <property type="entry name" value="tape_meas_TP901"/>
    <property type="match status" value="1"/>
</dbReference>
<accession>A0A430A580</accession>
<comment type="caution">
    <text evidence="4">The sequence shown here is derived from an EMBL/GenBank/DDBJ whole genome shotgun (WGS) entry which is preliminary data.</text>
</comment>
<dbReference type="InterPro" id="IPR010090">
    <property type="entry name" value="Phage_tape_meas"/>
</dbReference>
<reference evidence="4 5" key="1">
    <citation type="submission" date="2017-05" db="EMBL/GenBank/DDBJ databases">
        <title>Vagococcus spp. assemblies.</title>
        <authorList>
            <person name="Gulvik C.A."/>
        </authorList>
    </citation>
    <scope>NUCLEOTIDE SEQUENCE [LARGE SCALE GENOMIC DNA]</scope>
    <source>
        <strain evidence="4 5">CCUG 41755</strain>
    </source>
</reference>
<dbReference type="Pfam" id="PF10145">
    <property type="entry name" value="PhageMin_Tail"/>
    <property type="match status" value="1"/>
</dbReference>
<organism evidence="4 5">
    <name type="scientific">Vagococcus fessus</name>
    <dbReference type="NCBI Taxonomy" id="120370"/>
    <lineage>
        <taxon>Bacteria</taxon>
        <taxon>Bacillati</taxon>
        <taxon>Bacillota</taxon>
        <taxon>Bacilli</taxon>
        <taxon>Lactobacillales</taxon>
        <taxon>Enterococcaceae</taxon>
        <taxon>Vagococcus</taxon>
    </lineage>
</organism>